<evidence type="ECO:0000313" key="14">
    <source>
        <dbReference type="EMBL" id="GCB73432.1"/>
    </source>
</evidence>
<evidence type="ECO:0000256" key="5">
    <source>
        <dbReference type="ARBA" id="ARBA00022475"/>
    </source>
</evidence>
<keyword evidence="5" id="KW-1003">Cell membrane</keyword>
<name>A0A401PJY3_SCYTO</name>
<dbReference type="EMBL" id="BFAA01002339">
    <property type="protein sequence ID" value="GCB73432.1"/>
    <property type="molecule type" value="Genomic_DNA"/>
</dbReference>
<keyword evidence="10" id="KW-0539">Nucleus</keyword>
<comment type="similarity">
    <text evidence="4">Belongs to the SH3BGR family.</text>
</comment>
<evidence type="ECO:0000256" key="2">
    <source>
        <dbReference type="ARBA" id="ARBA00004514"/>
    </source>
</evidence>
<dbReference type="InterPro" id="IPR051033">
    <property type="entry name" value="SH3BGR"/>
</dbReference>
<evidence type="ECO:0000313" key="15">
    <source>
        <dbReference type="Proteomes" id="UP000288216"/>
    </source>
</evidence>
<evidence type="ECO:0000256" key="1">
    <source>
        <dbReference type="ARBA" id="ARBA00004123"/>
    </source>
</evidence>
<keyword evidence="8" id="KW-0472">Membrane</keyword>
<evidence type="ECO:0000256" key="11">
    <source>
        <dbReference type="ARBA" id="ARBA00023273"/>
    </source>
</evidence>
<evidence type="ECO:0000256" key="4">
    <source>
        <dbReference type="ARBA" id="ARBA00007764"/>
    </source>
</evidence>
<protein>
    <recommendedName>
        <fullName evidence="12">SH3 domain-binding glutamic acid-rich-like protein 3</fullName>
    </recommendedName>
</protein>
<dbReference type="GO" id="GO:0032587">
    <property type="term" value="C:ruffle membrane"/>
    <property type="evidence" value="ECO:0007669"/>
    <property type="project" value="UniProtKB-SubCell"/>
</dbReference>
<comment type="caution">
    <text evidence="14">The sequence shown here is derived from an EMBL/GenBank/DDBJ whole genome shotgun (WGS) entry which is preliminary data.</text>
</comment>
<dbReference type="InterPro" id="IPR006993">
    <property type="entry name" value="Glut_rich_SH3-bd"/>
</dbReference>
<dbReference type="AlphaFoldDB" id="A0A401PJY3"/>
<comment type="function">
    <text evidence="13">Could act as a modulator of glutaredoxin biological activity. May play a role in cytoskeleton organization.</text>
</comment>
<organism evidence="14 15">
    <name type="scientific">Scyliorhinus torazame</name>
    <name type="common">Cloudy catshark</name>
    <name type="synonym">Catulus torazame</name>
    <dbReference type="NCBI Taxonomy" id="75743"/>
    <lineage>
        <taxon>Eukaryota</taxon>
        <taxon>Metazoa</taxon>
        <taxon>Chordata</taxon>
        <taxon>Craniata</taxon>
        <taxon>Vertebrata</taxon>
        <taxon>Chondrichthyes</taxon>
        <taxon>Elasmobranchii</taxon>
        <taxon>Galeomorphii</taxon>
        <taxon>Galeoidea</taxon>
        <taxon>Carcharhiniformes</taxon>
        <taxon>Scyliorhinidae</taxon>
        <taxon>Scyliorhinus</taxon>
    </lineage>
</organism>
<dbReference type="InterPro" id="IPR036249">
    <property type="entry name" value="Thioredoxin-like_sf"/>
</dbReference>
<dbReference type="PROSITE" id="PS51354">
    <property type="entry name" value="GLUTAREDOXIN_2"/>
    <property type="match status" value="1"/>
</dbReference>
<dbReference type="SUPFAM" id="SSF52833">
    <property type="entry name" value="Thioredoxin-like"/>
    <property type="match status" value="1"/>
</dbReference>
<dbReference type="Gene3D" id="3.40.30.10">
    <property type="entry name" value="Glutaredoxin"/>
    <property type="match status" value="1"/>
</dbReference>
<dbReference type="PANTHER" id="PTHR12232">
    <property type="entry name" value="SH3 DOMAIN-BINDING GLUTAMIC ACID-RICH-LIKE PROTEIN"/>
    <property type="match status" value="1"/>
</dbReference>
<proteinExistence type="inferred from homology"/>
<keyword evidence="9" id="KW-0325">Glycoprotein</keyword>
<evidence type="ECO:0000256" key="8">
    <source>
        <dbReference type="ARBA" id="ARBA00023136"/>
    </source>
</evidence>
<dbReference type="GO" id="GO:0005634">
    <property type="term" value="C:nucleus"/>
    <property type="evidence" value="ECO:0007669"/>
    <property type="project" value="UniProtKB-SubCell"/>
</dbReference>
<dbReference type="Proteomes" id="UP000288216">
    <property type="component" value="Unassembled WGS sequence"/>
</dbReference>
<keyword evidence="7" id="KW-0007">Acetylation</keyword>
<evidence type="ECO:0000256" key="13">
    <source>
        <dbReference type="ARBA" id="ARBA00045345"/>
    </source>
</evidence>
<evidence type="ECO:0000256" key="10">
    <source>
        <dbReference type="ARBA" id="ARBA00023242"/>
    </source>
</evidence>
<reference evidence="14 15" key="1">
    <citation type="journal article" date="2018" name="Nat. Ecol. Evol.">
        <title>Shark genomes provide insights into elasmobranch evolution and the origin of vertebrates.</title>
        <authorList>
            <person name="Hara Y"/>
            <person name="Yamaguchi K"/>
            <person name="Onimaru K"/>
            <person name="Kadota M"/>
            <person name="Koyanagi M"/>
            <person name="Keeley SD"/>
            <person name="Tatsumi K"/>
            <person name="Tanaka K"/>
            <person name="Motone F"/>
            <person name="Kageyama Y"/>
            <person name="Nozu R"/>
            <person name="Adachi N"/>
            <person name="Nishimura O"/>
            <person name="Nakagawa R"/>
            <person name="Tanegashima C"/>
            <person name="Kiyatake I"/>
            <person name="Matsumoto R"/>
            <person name="Murakumo K"/>
            <person name="Nishida K"/>
            <person name="Terakita A"/>
            <person name="Kuratani S"/>
            <person name="Sato K"/>
            <person name="Hyodo S Kuraku.S."/>
        </authorList>
    </citation>
    <scope>NUCLEOTIDE SEQUENCE [LARGE SCALE GENOMIC DNA]</scope>
</reference>
<keyword evidence="11" id="KW-0966">Cell projection</keyword>
<evidence type="ECO:0000256" key="3">
    <source>
        <dbReference type="ARBA" id="ARBA00004632"/>
    </source>
</evidence>
<dbReference type="Pfam" id="PF04908">
    <property type="entry name" value="SH3BGR"/>
    <property type="match status" value="1"/>
</dbReference>
<dbReference type="OrthoDB" id="9932926at2759"/>
<evidence type="ECO:0000256" key="9">
    <source>
        <dbReference type="ARBA" id="ARBA00023180"/>
    </source>
</evidence>
<sequence length="104" mass="11734">MIVSVLRVRAAEMSVRVYYTTVTGSREVKSQQSEVTRVMDGKGIKYEMIDIAQNSSLKEEMRTKSGNPQALPPQIFNGEQHCGGYEDFVEAVETSDVRKFLKLD</sequence>
<accession>A0A401PJY3</accession>
<comment type="subcellular location">
    <subcellularLocation>
        <location evidence="3">Cell projection</location>
        <location evidence="3">Ruffle membrane</location>
    </subcellularLocation>
    <subcellularLocation>
        <location evidence="2">Cytoplasm</location>
        <location evidence="2">Cytosol</location>
    </subcellularLocation>
    <subcellularLocation>
        <location evidence="1">Nucleus</location>
    </subcellularLocation>
</comment>
<gene>
    <name evidence="14" type="ORF">scyTo_0006769</name>
</gene>
<keyword evidence="15" id="KW-1185">Reference proteome</keyword>
<dbReference type="OMA" id="YKDEMRA"/>
<dbReference type="PANTHER" id="PTHR12232:SF3">
    <property type="entry name" value="SH3 DOMAIN-BINDING GLUTAMIC ACID-RICH-LIKE PROTEIN 3"/>
    <property type="match status" value="1"/>
</dbReference>
<dbReference type="GO" id="GO:0005829">
    <property type="term" value="C:cytosol"/>
    <property type="evidence" value="ECO:0007669"/>
    <property type="project" value="UniProtKB-SubCell"/>
</dbReference>
<evidence type="ECO:0000256" key="12">
    <source>
        <dbReference type="ARBA" id="ARBA00040886"/>
    </source>
</evidence>
<evidence type="ECO:0000256" key="7">
    <source>
        <dbReference type="ARBA" id="ARBA00022990"/>
    </source>
</evidence>
<dbReference type="CDD" id="cd03030">
    <property type="entry name" value="GRX_SH3BGR"/>
    <property type="match status" value="1"/>
</dbReference>
<dbReference type="STRING" id="75743.A0A401PJY3"/>
<keyword evidence="6" id="KW-0963">Cytoplasm</keyword>
<evidence type="ECO:0000256" key="6">
    <source>
        <dbReference type="ARBA" id="ARBA00022490"/>
    </source>
</evidence>